<dbReference type="HAMAP" id="MF_00347">
    <property type="entry name" value="Polyphosphate_kinase"/>
    <property type="match status" value="1"/>
</dbReference>
<dbReference type="InterPro" id="IPR036830">
    <property type="entry name" value="PP_kinase_middle_dom_sf"/>
</dbReference>
<dbReference type="PANTHER" id="PTHR30218:SF0">
    <property type="entry name" value="POLYPHOSPHATE KINASE"/>
    <property type="match status" value="1"/>
</dbReference>
<dbReference type="PROSITE" id="PS50035">
    <property type="entry name" value="PLD"/>
    <property type="match status" value="1"/>
</dbReference>
<dbReference type="CDD" id="cd09167">
    <property type="entry name" value="PLDc_EcPPK1_C2_like"/>
    <property type="match status" value="1"/>
</dbReference>
<dbReference type="InterPro" id="IPR025198">
    <property type="entry name" value="PPK_N_dom"/>
</dbReference>
<feature type="binding site" evidence="7">
    <location>
        <position position="590"/>
    </location>
    <ligand>
        <name>ATP</name>
        <dbReference type="ChEBI" id="CHEBI:30616"/>
    </ligand>
</feature>
<dbReference type="InterPro" id="IPR024953">
    <property type="entry name" value="PP_kinase_middle"/>
</dbReference>
<evidence type="ECO:0000313" key="10">
    <source>
        <dbReference type="EMBL" id="TKC10841.1"/>
    </source>
</evidence>
<evidence type="ECO:0000256" key="3">
    <source>
        <dbReference type="ARBA" id="ARBA00022741"/>
    </source>
</evidence>
<dbReference type="GO" id="GO:0005524">
    <property type="term" value="F:ATP binding"/>
    <property type="evidence" value="ECO:0007669"/>
    <property type="project" value="UniProtKB-KW"/>
</dbReference>
<feature type="domain" description="PLD phosphodiesterase" evidence="9">
    <location>
        <begin position="585"/>
        <end position="615"/>
    </location>
</feature>
<gene>
    <name evidence="10" type="primary">ppk1</name>
    <name evidence="7" type="synonym">ppk</name>
    <name evidence="10" type="ORF">FA048_11780</name>
</gene>
<dbReference type="InterPro" id="IPR036832">
    <property type="entry name" value="PPK_N_dom_sf"/>
</dbReference>
<feature type="active site" description="Phosphohistidine intermediate" evidence="7">
    <location>
        <position position="428"/>
    </location>
</feature>
<dbReference type="SUPFAM" id="SSF56024">
    <property type="entry name" value="Phospholipase D/nuclease"/>
    <property type="match status" value="2"/>
</dbReference>
<dbReference type="EMBL" id="SWBR01000002">
    <property type="protein sequence ID" value="TKC10841.1"/>
    <property type="molecule type" value="Genomic_DNA"/>
</dbReference>
<comment type="catalytic activity">
    <reaction evidence="7 8">
        <text>[phosphate](n) + ATP = [phosphate](n+1) + ADP</text>
        <dbReference type="Rhea" id="RHEA:19573"/>
        <dbReference type="Rhea" id="RHEA-COMP:9859"/>
        <dbReference type="Rhea" id="RHEA-COMP:14280"/>
        <dbReference type="ChEBI" id="CHEBI:16838"/>
        <dbReference type="ChEBI" id="CHEBI:30616"/>
        <dbReference type="ChEBI" id="CHEBI:456216"/>
        <dbReference type="EC" id="2.7.4.1"/>
    </reaction>
</comment>
<dbReference type="Gene3D" id="1.20.58.310">
    <property type="entry name" value="Polyphosphate kinase N-terminal domain"/>
    <property type="match status" value="1"/>
</dbReference>
<feature type="binding site" evidence="7">
    <location>
        <position position="48"/>
    </location>
    <ligand>
        <name>ATP</name>
        <dbReference type="ChEBI" id="CHEBI:30616"/>
    </ligand>
</feature>
<keyword evidence="6 7" id="KW-0460">Magnesium</keyword>
<dbReference type="InterPro" id="IPR041108">
    <property type="entry name" value="PP_kinase_C_1"/>
</dbReference>
<dbReference type="NCBIfam" id="NF003917">
    <property type="entry name" value="PRK05443.1-1"/>
    <property type="match status" value="1"/>
</dbReference>
<dbReference type="GO" id="GO:0006799">
    <property type="term" value="P:polyphosphate biosynthetic process"/>
    <property type="evidence" value="ECO:0007669"/>
    <property type="project" value="UniProtKB-UniRule"/>
</dbReference>
<feature type="binding site" evidence="7">
    <location>
        <position position="562"/>
    </location>
    <ligand>
        <name>ATP</name>
        <dbReference type="ChEBI" id="CHEBI:30616"/>
    </ligand>
</feature>
<keyword evidence="11" id="KW-1185">Reference proteome</keyword>
<evidence type="ECO:0000256" key="5">
    <source>
        <dbReference type="ARBA" id="ARBA00022840"/>
    </source>
</evidence>
<dbReference type="AlphaFoldDB" id="A0A4U1CRX3"/>
<proteinExistence type="inferred from homology"/>
<dbReference type="GO" id="GO:0008976">
    <property type="term" value="F:polyphosphate kinase activity"/>
    <property type="evidence" value="ECO:0007669"/>
    <property type="project" value="UniProtKB-UniRule"/>
</dbReference>
<dbReference type="GO" id="GO:0046872">
    <property type="term" value="F:metal ion binding"/>
    <property type="evidence" value="ECO:0007669"/>
    <property type="project" value="UniProtKB-KW"/>
</dbReference>
<keyword evidence="1 7" id="KW-0597">Phosphoprotein</keyword>
<comment type="similarity">
    <text evidence="7 8">Belongs to the polyphosphate kinase 1 (PPK1) family.</text>
</comment>
<sequence>MLEKVAQNLFFDRDLSWLTFNGRVLAEAARANVPLLEKIKFLSIYSSNLDEFYRVRMPVLLALAKLSKKDKNNIKIEEDLLGKAIEIIQGQQQEYGSILRETINPQLQENHINFIYGHDIPVELENEVSRYFLSQVLAFLQPVNLTTVKSSFFPKNNELYFLITLIKEEEQTLILNIPSANLPRFYKITKGKDTFILFLDDIIRNNFDILFKNAKITGCFSFKITRTAEIDLKDEYAGDLAKQIEKQLNKRDFGLATRFLYQPGIPDDTMQLLQKKLNLQNANLVAGGRYHNLKDLASFPINIPELSSQSWSKINHPVLVKGKSLYDQIIEGDILINPPYQSYDSVLRFFNEAATDVEVEEIYVTLYRVANDSKIVNALISAAKNGKKVFVLVELKARFDEANNIKWANKMKDAGVEIMYSVTALKVHAKIALVKRRVGLRKIYTGLLATGNFNETTANFYTDHILMTAHQEMLREMELLFIFLAKRLKPTNADLIKFQFLLVAQFNLQQRFIALIDREISYVKDGKSGSIVIKLNNLEEKVLIAKLYEASNAGVKIELIIRGICRLVAGVKGMSENISVRRIVDRYLEHGRIFVFNNAGNEEIYLGSADWMNRNIYRRIEVCFPVLTAHIKKQIKEMLNLQLTDNVQAVSIDQEMNNIPIVTKGKPIQSQYRIYQLLKEEKDAK</sequence>
<evidence type="ECO:0000256" key="4">
    <source>
        <dbReference type="ARBA" id="ARBA00022777"/>
    </source>
</evidence>
<dbReference type="PIRSF" id="PIRSF015589">
    <property type="entry name" value="PP_kinase"/>
    <property type="match status" value="1"/>
</dbReference>
<keyword evidence="2 7" id="KW-0808">Transferase</keyword>
<dbReference type="InterPro" id="IPR025200">
    <property type="entry name" value="PPK_C_dom2"/>
</dbReference>
<dbReference type="Pfam" id="PF13090">
    <property type="entry name" value="PP_kinase_C"/>
    <property type="match status" value="1"/>
</dbReference>
<comment type="PTM">
    <text evidence="7 8">An intermediate of this reaction is the autophosphorylated ppk in which a phosphate is covalently linked to a histidine residue through a N-P bond.</text>
</comment>
<dbReference type="EC" id="2.7.4.1" evidence="7 8"/>
<dbReference type="Gene3D" id="3.30.1840.10">
    <property type="entry name" value="Polyphosphate kinase middle domain"/>
    <property type="match status" value="1"/>
</dbReference>
<comment type="function">
    <text evidence="7 8">Catalyzes the reversible transfer of the terminal phosphate of ATP to form a long-chain polyphosphate (polyP).</text>
</comment>
<name>A0A4U1CRX3_9SPHI</name>
<feature type="binding site" evidence="7">
    <location>
        <position position="368"/>
    </location>
    <ligand>
        <name>Mg(2+)</name>
        <dbReference type="ChEBI" id="CHEBI:18420"/>
    </ligand>
</feature>
<comment type="caution">
    <text evidence="10">The sequence shown here is derived from an EMBL/GenBank/DDBJ whole genome shotgun (WGS) entry which is preliminary data.</text>
</comment>
<dbReference type="RefSeq" id="WP_136841073.1">
    <property type="nucleotide sequence ID" value="NZ_SWBR01000002.1"/>
</dbReference>
<dbReference type="InterPro" id="IPR003414">
    <property type="entry name" value="PP_kinase"/>
</dbReference>
<evidence type="ECO:0000313" key="11">
    <source>
        <dbReference type="Proteomes" id="UP000309488"/>
    </source>
</evidence>
<dbReference type="GO" id="GO:0009358">
    <property type="term" value="C:polyphosphate kinase complex"/>
    <property type="evidence" value="ECO:0007669"/>
    <property type="project" value="InterPro"/>
</dbReference>
<dbReference type="Pfam" id="PF17941">
    <property type="entry name" value="PP_kinase_C_1"/>
    <property type="match status" value="1"/>
</dbReference>
<evidence type="ECO:0000256" key="1">
    <source>
        <dbReference type="ARBA" id="ARBA00022553"/>
    </source>
</evidence>
<reference evidence="10 11" key="1">
    <citation type="submission" date="2019-04" db="EMBL/GenBank/DDBJ databases">
        <title>Pedobacter sp. RP-3-22 sp. nov., isolated from Arctic soil.</title>
        <authorList>
            <person name="Dahal R.H."/>
            <person name="Kim D.-U."/>
        </authorList>
    </citation>
    <scope>NUCLEOTIDE SEQUENCE [LARGE SCALE GENOMIC DNA]</scope>
    <source>
        <strain evidence="10 11">RP-3-22</strain>
    </source>
</reference>
<keyword evidence="5 7" id="KW-0067">ATP-binding</keyword>
<protein>
    <recommendedName>
        <fullName evidence="7 8">Polyphosphate kinase</fullName>
        <ecNumber evidence="7 8">2.7.4.1</ecNumber>
    </recommendedName>
    <alternativeName>
        <fullName evidence="7">ATP-polyphosphate phosphotransferase</fullName>
    </alternativeName>
    <alternativeName>
        <fullName evidence="7">Polyphosphoric acid kinase</fullName>
    </alternativeName>
</protein>
<evidence type="ECO:0000256" key="6">
    <source>
        <dbReference type="ARBA" id="ARBA00022842"/>
    </source>
</evidence>
<dbReference type="NCBIfam" id="TIGR03705">
    <property type="entry name" value="poly_P_kin"/>
    <property type="match status" value="1"/>
</dbReference>
<keyword evidence="4 7" id="KW-0418">Kinase</keyword>
<keyword evidence="7" id="KW-0479">Metal-binding</keyword>
<evidence type="ECO:0000256" key="2">
    <source>
        <dbReference type="ARBA" id="ARBA00022679"/>
    </source>
</evidence>
<organism evidence="10 11">
    <name type="scientific">Pedobacter polaris</name>
    <dbReference type="NCBI Taxonomy" id="2571273"/>
    <lineage>
        <taxon>Bacteria</taxon>
        <taxon>Pseudomonadati</taxon>
        <taxon>Bacteroidota</taxon>
        <taxon>Sphingobacteriia</taxon>
        <taxon>Sphingobacteriales</taxon>
        <taxon>Sphingobacteriaceae</taxon>
        <taxon>Pedobacter</taxon>
    </lineage>
</organism>
<feature type="binding site" evidence="7">
    <location>
        <position position="398"/>
    </location>
    <ligand>
        <name>Mg(2+)</name>
        <dbReference type="ChEBI" id="CHEBI:18420"/>
    </ligand>
</feature>
<dbReference type="SUPFAM" id="SSF143724">
    <property type="entry name" value="PHP14-like"/>
    <property type="match status" value="1"/>
</dbReference>
<dbReference type="Proteomes" id="UP000309488">
    <property type="component" value="Unassembled WGS sequence"/>
</dbReference>
<dbReference type="PANTHER" id="PTHR30218">
    <property type="entry name" value="POLYPHOSPHATE KINASE"/>
    <property type="match status" value="1"/>
</dbReference>
<evidence type="ECO:0000256" key="7">
    <source>
        <dbReference type="HAMAP-Rule" id="MF_00347"/>
    </source>
</evidence>
<dbReference type="SUPFAM" id="SSF140356">
    <property type="entry name" value="PPK N-terminal domain-like"/>
    <property type="match status" value="1"/>
</dbReference>
<dbReference type="OrthoDB" id="9761456at2"/>
<dbReference type="InterPro" id="IPR001736">
    <property type="entry name" value="PLipase_D/transphosphatidylase"/>
</dbReference>
<evidence type="ECO:0000256" key="8">
    <source>
        <dbReference type="RuleBase" id="RU003800"/>
    </source>
</evidence>
<accession>A0A4U1CRX3</accession>
<dbReference type="Pfam" id="PF02503">
    <property type="entry name" value="PP_kinase"/>
    <property type="match status" value="1"/>
</dbReference>
<evidence type="ECO:0000259" key="9">
    <source>
        <dbReference type="PROSITE" id="PS50035"/>
    </source>
</evidence>
<dbReference type="Pfam" id="PF13089">
    <property type="entry name" value="PP_kinase_N"/>
    <property type="match status" value="1"/>
</dbReference>
<feature type="binding site" evidence="7">
    <location>
        <position position="461"/>
    </location>
    <ligand>
        <name>ATP</name>
        <dbReference type="ChEBI" id="CHEBI:30616"/>
    </ligand>
</feature>
<comment type="cofactor">
    <cofactor evidence="7">
        <name>Mg(2+)</name>
        <dbReference type="ChEBI" id="CHEBI:18420"/>
    </cofactor>
</comment>
<dbReference type="Gene3D" id="3.30.870.10">
    <property type="entry name" value="Endonuclease Chain A"/>
    <property type="match status" value="2"/>
</dbReference>
<keyword evidence="3 7" id="KW-0547">Nucleotide-binding</keyword>